<dbReference type="AlphaFoldDB" id="A0A482XI60"/>
<comment type="caution">
    <text evidence="1">The sequence shown here is derived from an EMBL/GenBank/DDBJ whole genome shotgun (WGS) entry which is preliminary data.</text>
</comment>
<dbReference type="EMBL" id="QKKF02009095">
    <property type="protein sequence ID" value="RZF45462.1"/>
    <property type="molecule type" value="Genomic_DNA"/>
</dbReference>
<evidence type="ECO:0000313" key="1">
    <source>
        <dbReference type="EMBL" id="RZF45462.1"/>
    </source>
</evidence>
<sequence length="135" mass="15045">MDVLASKISYISCFFFHGESCDAGGGGIKEESQRVETVQLGGKPTGVEEGLLERGPQCRENRQKEPRTVCFARGEFMGHLFITSTSREPARVSCVEFLMNFLIRRLEKRRPSSPSVRCASETESALMAIQTCLLH</sequence>
<accession>A0A482XI60</accession>
<gene>
    <name evidence="1" type="ORF">LSTR_LSTR009333</name>
</gene>
<evidence type="ECO:0000313" key="2">
    <source>
        <dbReference type="Proteomes" id="UP000291343"/>
    </source>
</evidence>
<reference evidence="1 2" key="1">
    <citation type="journal article" date="2017" name="Gigascience">
        <title>Genome sequence of the small brown planthopper, Laodelphax striatellus.</title>
        <authorList>
            <person name="Zhu J."/>
            <person name="Jiang F."/>
            <person name="Wang X."/>
            <person name="Yang P."/>
            <person name="Bao Y."/>
            <person name="Zhao W."/>
            <person name="Wang W."/>
            <person name="Lu H."/>
            <person name="Wang Q."/>
            <person name="Cui N."/>
            <person name="Li J."/>
            <person name="Chen X."/>
            <person name="Luo L."/>
            <person name="Yu J."/>
            <person name="Kang L."/>
            <person name="Cui F."/>
        </authorList>
    </citation>
    <scope>NUCLEOTIDE SEQUENCE [LARGE SCALE GENOMIC DNA]</scope>
    <source>
        <strain evidence="1">Lst14</strain>
    </source>
</reference>
<dbReference type="Proteomes" id="UP000291343">
    <property type="component" value="Unassembled WGS sequence"/>
</dbReference>
<organism evidence="1 2">
    <name type="scientific">Laodelphax striatellus</name>
    <name type="common">Small brown planthopper</name>
    <name type="synonym">Delphax striatella</name>
    <dbReference type="NCBI Taxonomy" id="195883"/>
    <lineage>
        <taxon>Eukaryota</taxon>
        <taxon>Metazoa</taxon>
        <taxon>Ecdysozoa</taxon>
        <taxon>Arthropoda</taxon>
        <taxon>Hexapoda</taxon>
        <taxon>Insecta</taxon>
        <taxon>Pterygota</taxon>
        <taxon>Neoptera</taxon>
        <taxon>Paraneoptera</taxon>
        <taxon>Hemiptera</taxon>
        <taxon>Auchenorrhyncha</taxon>
        <taxon>Fulgoroidea</taxon>
        <taxon>Delphacidae</taxon>
        <taxon>Criomorphinae</taxon>
        <taxon>Laodelphax</taxon>
    </lineage>
</organism>
<proteinExistence type="predicted"/>
<keyword evidence="2" id="KW-1185">Reference proteome</keyword>
<protein>
    <submittedName>
        <fullName evidence="1">Uncharacterized protein</fullName>
    </submittedName>
</protein>
<name>A0A482XI60_LAOST</name>
<dbReference type="InParanoid" id="A0A482XI60"/>